<protein>
    <submittedName>
        <fullName evidence="8">Cytochrome b561</fullName>
    </submittedName>
</protein>
<comment type="subcellular location">
    <subcellularLocation>
        <location evidence="1">Cell membrane</location>
        <topology evidence="1">Multi-pass membrane protein</topology>
    </subcellularLocation>
</comment>
<keyword evidence="5 6" id="KW-0472">Membrane</keyword>
<gene>
    <name evidence="8" type="ORF">GCM10007053_08070</name>
</gene>
<dbReference type="PANTHER" id="PTHR30485">
    <property type="entry name" value="NI/FE-HYDROGENASE 1 B-TYPE CYTOCHROME SUBUNIT"/>
    <property type="match status" value="1"/>
</dbReference>
<feature type="domain" description="Cytochrome b561 bacterial/Ni-hydrogenase" evidence="7">
    <location>
        <begin position="11"/>
        <end position="179"/>
    </location>
</feature>
<keyword evidence="4 6" id="KW-1133">Transmembrane helix</keyword>
<reference evidence="8" key="1">
    <citation type="journal article" date="2014" name="Int. J. Syst. Evol. Microbiol.">
        <title>Complete genome sequence of Corynebacterium casei LMG S-19264T (=DSM 44701T), isolated from a smear-ripened cheese.</title>
        <authorList>
            <consortium name="US DOE Joint Genome Institute (JGI-PGF)"/>
            <person name="Walter F."/>
            <person name="Albersmeier A."/>
            <person name="Kalinowski J."/>
            <person name="Ruckert C."/>
        </authorList>
    </citation>
    <scope>NUCLEOTIDE SEQUENCE</scope>
    <source>
        <strain evidence="8">KCTC 23430</strain>
    </source>
</reference>
<evidence type="ECO:0000313" key="9">
    <source>
        <dbReference type="Proteomes" id="UP000644693"/>
    </source>
</evidence>
<evidence type="ECO:0000256" key="5">
    <source>
        <dbReference type="ARBA" id="ARBA00023136"/>
    </source>
</evidence>
<dbReference type="AlphaFoldDB" id="A0A918XFI7"/>
<evidence type="ECO:0000256" key="4">
    <source>
        <dbReference type="ARBA" id="ARBA00022989"/>
    </source>
</evidence>
<dbReference type="GO" id="GO:0020037">
    <property type="term" value="F:heme binding"/>
    <property type="evidence" value="ECO:0007669"/>
    <property type="project" value="TreeGrafter"/>
</dbReference>
<dbReference type="EMBL" id="BMYM01000001">
    <property type="protein sequence ID" value="GHD28571.1"/>
    <property type="molecule type" value="Genomic_DNA"/>
</dbReference>
<evidence type="ECO:0000256" key="2">
    <source>
        <dbReference type="ARBA" id="ARBA00022475"/>
    </source>
</evidence>
<dbReference type="RefSeq" id="WP_189475354.1">
    <property type="nucleotide sequence ID" value="NZ_BMYM01000001.1"/>
</dbReference>
<organism evidence="8 9">
    <name type="scientific">Parahalioglobus pacificus</name>
    <dbReference type="NCBI Taxonomy" id="930806"/>
    <lineage>
        <taxon>Bacteria</taxon>
        <taxon>Pseudomonadati</taxon>
        <taxon>Pseudomonadota</taxon>
        <taxon>Gammaproteobacteria</taxon>
        <taxon>Cellvibrionales</taxon>
        <taxon>Halieaceae</taxon>
        <taxon>Parahalioglobus</taxon>
    </lineage>
</organism>
<proteinExistence type="predicted"/>
<dbReference type="Proteomes" id="UP000644693">
    <property type="component" value="Unassembled WGS sequence"/>
</dbReference>
<dbReference type="GO" id="GO:0005886">
    <property type="term" value="C:plasma membrane"/>
    <property type="evidence" value="ECO:0007669"/>
    <property type="project" value="UniProtKB-SubCell"/>
</dbReference>
<sequence length="221" mass="24538">MTRSGGSHTLWDWPVRLTHWLLVVLLPLAWWTSEEGEMEWHARVGYTILVLVVARLIWGLLGSRHARFTDFLAGPRAIINYLSTGGSPTLGHNPLGAWSVIALLGLLLVQATSGLFNTDDILFNGPFYYAASSDVRNFLGEVHVWAFDALLVFVALHISAIAYYQLVKREALIRAMTAGSANGKTGVESPKPLWWAVLIWTALGLLLWWGISQAPKPPPLW</sequence>
<keyword evidence="9" id="KW-1185">Reference proteome</keyword>
<dbReference type="InterPro" id="IPR016174">
    <property type="entry name" value="Di-haem_cyt_TM"/>
</dbReference>
<dbReference type="Gene3D" id="1.20.950.20">
    <property type="entry name" value="Transmembrane di-heme cytochromes, Chain C"/>
    <property type="match status" value="1"/>
</dbReference>
<dbReference type="InterPro" id="IPR011577">
    <property type="entry name" value="Cyt_b561_bac/Ni-Hgenase"/>
</dbReference>
<evidence type="ECO:0000259" key="7">
    <source>
        <dbReference type="Pfam" id="PF01292"/>
    </source>
</evidence>
<accession>A0A918XFI7</accession>
<comment type="caution">
    <text evidence="8">The sequence shown here is derived from an EMBL/GenBank/DDBJ whole genome shotgun (WGS) entry which is preliminary data.</text>
</comment>
<dbReference type="SUPFAM" id="SSF81342">
    <property type="entry name" value="Transmembrane di-heme cytochromes"/>
    <property type="match status" value="1"/>
</dbReference>
<feature type="transmembrane region" description="Helical" evidence="6">
    <location>
        <begin position="13"/>
        <end position="32"/>
    </location>
</feature>
<dbReference type="PANTHER" id="PTHR30485:SF2">
    <property type="entry name" value="BLL0597 PROTEIN"/>
    <property type="match status" value="1"/>
</dbReference>
<evidence type="ECO:0000313" key="8">
    <source>
        <dbReference type="EMBL" id="GHD28571.1"/>
    </source>
</evidence>
<name>A0A918XFI7_9GAMM</name>
<feature type="transmembrane region" description="Helical" evidence="6">
    <location>
        <begin position="44"/>
        <end position="61"/>
    </location>
</feature>
<evidence type="ECO:0000256" key="3">
    <source>
        <dbReference type="ARBA" id="ARBA00022692"/>
    </source>
</evidence>
<feature type="transmembrane region" description="Helical" evidence="6">
    <location>
        <begin position="193"/>
        <end position="211"/>
    </location>
</feature>
<feature type="transmembrane region" description="Helical" evidence="6">
    <location>
        <begin position="142"/>
        <end position="164"/>
    </location>
</feature>
<reference evidence="8" key="2">
    <citation type="submission" date="2020-09" db="EMBL/GenBank/DDBJ databases">
        <authorList>
            <person name="Sun Q."/>
            <person name="Kim S."/>
        </authorList>
    </citation>
    <scope>NUCLEOTIDE SEQUENCE</scope>
    <source>
        <strain evidence="8">KCTC 23430</strain>
    </source>
</reference>
<evidence type="ECO:0000256" key="6">
    <source>
        <dbReference type="SAM" id="Phobius"/>
    </source>
</evidence>
<dbReference type="Pfam" id="PF01292">
    <property type="entry name" value="Ni_hydr_CYTB"/>
    <property type="match status" value="1"/>
</dbReference>
<dbReference type="GO" id="GO:0022904">
    <property type="term" value="P:respiratory electron transport chain"/>
    <property type="evidence" value="ECO:0007669"/>
    <property type="project" value="InterPro"/>
</dbReference>
<dbReference type="InterPro" id="IPR051542">
    <property type="entry name" value="Hydrogenase_cytochrome"/>
</dbReference>
<feature type="transmembrane region" description="Helical" evidence="6">
    <location>
        <begin position="95"/>
        <end position="116"/>
    </location>
</feature>
<dbReference type="GO" id="GO:0009055">
    <property type="term" value="F:electron transfer activity"/>
    <property type="evidence" value="ECO:0007669"/>
    <property type="project" value="InterPro"/>
</dbReference>
<evidence type="ECO:0000256" key="1">
    <source>
        <dbReference type="ARBA" id="ARBA00004651"/>
    </source>
</evidence>
<keyword evidence="2" id="KW-1003">Cell membrane</keyword>
<keyword evidence="3 6" id="KW-0812">Transmembrane</keyword>